<dbReference type="PANTHER" id="PTHR43673:SF2">
    <property type="entry name" value="NITROREDUCTASE"/>
    <property type="match status" value="1"/>
</dbReference>
<evidence type="ECO:0000256" key="1">
    <source>
        <dbReference type="ARBA" id="ARBA00001917"/>
    </source>
</evidence>
<dbReference type="InterPro" id="IPR000415">
    <property type="entry name" value="Nitroreductase-like"/>
</dbReference>
<dbReference type="Pfam" id="PF00881">
    <property type="entry name" value="Nitroreductase"/>
    <property type="match status" value="2"/>
</dbReference>
<keyword evidence="8" id="KW-1185">Reference proteome</keyword>
<comment type="caution">
    <text evidence="7">The sequence shown here is derived from an EMBL/GenBank/DDBJ whole genome shotgun (WGS) entry which is preliminary data.</text>
</comment>
<evidence type="ECO:0000256" key="3">
    <source>
        <dbReference type="ARBA" id="ARBA00022630"/>
    </source>
</evidence>
<dbReference type="EMBL" id="JAJEQC010000011">
    <property type="protein sequence ID" value="MCC2137510.1"/>
    <property type="molecule type" value="Genomic_DNA"/>
</dbReference>
<protein>
    <submittedName>
        <fullName evidence="7">Nitroreductase family protein</fullName>
    </submittedName>
</protein>
<dbReference type="InterPro" id="IPR029479">
    <property type="entry name" value="Nitroreductase"/>
</dbReference>
<comment type="cofactor">
    <cofactor evidence="1">
        <name>FMN</name>
        <dbReference type="ChEBI" id="CHEBI:58210"/>
    </cofactor>
</comment>
<keyword evidence="4" id="KW-0288">FMN</keyword>
<evidence type="ECO:0000259" key="6">
    <source>
        <dbReference type="Pfam" id="PF00881"/>
    </source>
</evidence>
<evidence type="ECO:0000256" key="4">
    <source>
        <dbReference type="ARBA" id="ARBA00022643"/>
    </source>
</evidence>
<gene>
    <name evidence="7" type="ORF">LKD31_10850</name>
</gene>
<dbReference type="PANTHER" id="PTHR43673">
    <property type="entry name" value="NAD(P)H NITROREDUCTASE YDGI-RELATED"/>
    <property type="match status" value="1"/>
</dbReference>
<proteinExistence type="inferred from homology"/>
<dbReference type="Gene3D" id="3.40.109.10">
    <property type="entry name" value="NADH Oxidase"/>
    <property type="match status" value="1"/>
</dbReference>
<reference evidence="7" key="1">
    <citation type="submission" date="2021-10" db="EMBL/GenBank/DDBJ databases">
        <title>Anaerobic single-cell dispensing facilitates the cultivation of human gut bacteria.</title>
        <authorList>
            <person name="Afrizal A."/>
        </authorList>
    </citation>
    <scope>NUCLEOTIDE SEQUENCE</scope>
    <source>
        <strain evidence="7">CLA-AA-H250</strain>
    </source>
</reference>
<dbReference type="SUPFAM" id="SSF55469">
    <property type="entry name" value="FMN-dependent nitroreductase-like"/>
    <property type="match status" value="1"/>
</dbReference>
<dbReference type="Proteomes" id="UP001199424">
    <property type="component" value="Unassembled WGS sequence"/>
</dbReference>
<evidence type="ECO:0000313" key="7">
    <source>
        <dbReference type="EMBL" id="MCC2137510.1"/>
    </source>
</evidence>
<keyword evidence="3" id="KW-0285">Flavoprotein</keyword>
<comment type="similarity">
    <text evidence="2">Belongs to the nitroreductase family.</text>
</comment>
<evidence type="ECO:0000313" key="8">
    <source>
        <dbReference type="Proteomes" id="UP001199424"/>
    </source>
</evidence>
<organism evidence="7 8">
    <name type="scientific">Hominenteromicrobium mulieris</name>
    <dbReference type="NCBI Taxonomy" id="2885357"/>
    <lineage>
        <taxon>Bacteria</taxon>
        <taxon>Bacillati</taxon>
        <taxon>Bacillota</taxon>
        <taxon>Clostridia</taxon>
        <taxon>Eubacteriales</taxon>
        <taxon>Oscillospiraceae</taxon>
        <taxon>Hominenteromicrobium</taxon>
    </lineage>
</organism>
<sequence length="174" mass="19621">MDALQNLFNRRSVRDFTAQPIEEEKLHRILEAGMSGPCCVNARDWSFIVVTDREKLLEMAEANGRPAQPLKKAAAAILICGDLERAFPPAKDYWIIDGAIAVQNMTLCADALGLGSVWLGTWPQMDRVEKQAALFNLPETIVPHSALALGYPAKENKEPRESRYEENRVHFEKW</sequence>
<dbReference type="AlphaFoldDB" id="A0AAE3DHQ7"/>
<evidence type="ECO:0000256" key="2">
    <source>
        <dbReference type="ARBA" id="ARBA00007118"/>
    </source>
</evidence>
<accession>A0AAE3DHQ7</accession>
<feature type="domain" description="Nitroreductase" evidence="6">
    <location>
        <begin position="90"/>
        <end position="151"/>
    </location>
</feature>
<name>A0AAE3DHQ7_9FIRM</name>
<keyword evidence="5" id="KW-0560">Oxidoreductase</keyword>
<evidence type="ECO:0000256" key="5">
    <source>
        <dbReference type="ARBA" id="ARBA00023002"/>
    </source>
</evidence>
<feature type="domain" description="Nitroreductase" evidence="6">
    <location>
        <begin position="9"/>
        <end position="69"/>
    </location>
</feature>
<dbReference type="RefSeq" id="WP_308449734.1">
    <property type="nucleotide sequence ID" value="NZ_JAJEQC010000011.1"/>
</dbReference>
<dbReference type="GO" id="GO:0016491">
    <property type="term" value="F:oxidoreductase activity"/>
    <property type="evidence" value="ECO:0007669"/>
    <property type="project" value="UniProtKB-KW"/>
</dbReference>